<dbReference type="Proteomes" id="UP001292094">
    <property type="component" value="Unassembled WGS sequence"/>
</dbReference>
<sequence length="247" mass="28745">MTTCNRTSECEFVRTYEESNYDTLQSLLYRGRYLAIAPKGRIKRARWVKGHLGKEHFFLFSWTPLQEARRIIESYQARLVGRPPQYCKDYNEYNTTNSGSSRSNSPARREQDRDTNTPGQKKRGKVRPEGQSVGQHRQRQRPRPSHQRPMRHGREKVQVESQGRRIRHQRQHPVPVNSSSATTPAPRPRFMPTPPPIFMTLTTPPPLQPFPVAPSAARSYHVRHRHDGRRWRRPRGHGSSPHTSPHA</sequence>
<feature type="region of interest" description="Disordered" evidence="2">
    <location>
        <begin position="212"/>
        <end position="247"/>
    </location>
</feature>
<feature type="compositionally biased region" description="Low complexity" evidence="2">
    <location>
        <begin position="94"/>
        <end position="105"/>
    </location>
</feature>
<dbReference type="AlphaFoldDB" id="A0AAE1TVF5"/>
<comment type="caution">
    <text evidence="3">The sequence shown here is derived from an EMBL/GenBank/DDBJ whole genome shotgun (WGS) entry which is preliminary data.</text>
</comment>
<feature type="region of interest" description="Disordered" evidence="2">
    <location>
        <begin position="90"/>
        <end position="194"/>
    </location>
</feature>
<dbReference type="InterPro" id="IPR002209">
    <property type="entry name" value="Fibroblast_GF_fam"/>
</dbReference>
<name>A0AAE1TVF5_9EUCA</name>
<comment type="similarity">
    <text evidence="1">Belongs to the heparin-binding growth factors family.</text>
</comment>
<dbReference type="EMBL" id="JAWZYT010003310">
    <property type="protein sequence ID" value="KAK4299031.1"/>
    <property type="molecule type" value="Genomic_DNA"/>
</dbReference>
<evidence type="ECO:0000256" key="2">
    <source>
        <dbReference type="SAM" id="MobiDB-lite"/>
    </source>
</evidence>
<organism evidence="3 4">
    <name type="scientific">Petrolisthes manimaculis</name>
    <dbReference type="NCBI Taxonomy" id="1843537"/>
    <lineage>
        <taxon>Eukaryota</taxon>
        <taxon>Metazoa</taxon>
        <taxon>Ecdysozoa</taxon>
        <taxon>Arthropoda</taxon>
        <taxon>Crustacea</taxon>
        <taxon>Multicrustacea</taxon>
        <taxon>Malacostraca</taxon>
        <taxon>Eumalacostraca</taxon>
        <taxon>Eucarida</taxon>
        <taxon>Decapoda</taxon>
        <taxon>Pleocyemata</taxon>
        <taxon>Anomura</taxon>
        <taxon>Galatheoidea</taxon>
        <taxon>Porcellanidae</taxon>
        <taxon>Petrolisthes</taxon>
    </lineage>
</organism>
<evidence type="ECO:0000313" key="4">
    <source>
        <dbReference type="Proteomes" id="UP001292094"/>
    </source>
</evidence>
<feature type="compositionally biased region" description="Basic residues" evidence="2">
    <location>
        <begin position="220"/>
        <end position="236"/>
    </location>
</feature>
<gene>
    <name evidence="3" type="ORF">Pmani_028667</name>
</gene>
<reference evidence="3" key="1">
    <citation type="submission" date="2023-11" db="EMBL/GenBank/DDBJ databases">
        <title>Genome assemblies of two species of porcelain crab, Petrolisthes cinctipes and Petrolisthes manimaculis (Anomura: Porcellanidae).</title>
        <authorList>
            <person name="Angst P."/>
        </authorList>
    </citation>
    <scope>NUCLEOTIDE SEQUENCE</scope>
    <source>
        <strain evidence="3">PB745_02</strain>
        <tissue evidence="3">Gill</tissue>
    </source>
</reference>
<dbReference type="SUPFAM" id="SSF50353">
    <property type="entry name" value="Cytokine"/>
    <property type="match status" value="1"/>
</dbReference>
<keyword evidence="4" id="KW-1185">Reference proteome</keyword>
<dbReference type="Gene3D" id="2.80.10.50">
    <property type="match status" value="1"/>
</dbReference>
<proteinExistence type="inferred from homology"/>
<dbReference type="Pfam" id="PF00167">
    <property type="entry name" value="FGF"/>
    <property type="match status" value="1"/>
</dbReference>
<evidence type="ECO:0000313" key="3">
    <source>
        <dbReference type="EMBL" id="KAK4299031.1"/>
    </source>
</evidence>
<feature type="compositionally biased region" description="Pro residues" evidence="2">
    <location>
        <begin position="185"/>
        <end position="194"/>
    </location>
</feature>
<dbReference type="InterPro" id="IPR008996">
    <property type="entry name" value="IL1/FGF"/>
</dbReference>
<accession>A0AAE1TVF5</accession>
<evidence type="ECO:0000256" key="1">
    <source>
        <dbReference type="ARBA" id="ARBA00007936"/>
    </source>
</evidence>
<protein>
    <submittedName>
        <fullName evidence="3">Uncharacterized protein</fullName>
    </submittedName>
</protein>
<dbReference type="GO" id="GO:0008083">
    <property type="term" value="F:growth factor activity"/>
    <property type="evidence" value="ECO:0007669"/>
    <property type="project" value="InterPro"/>
</dbReference>
<feature type="compositionally biased region" description="Basic residues" evidence="2">
    <location>
        <begin position="136"/>
        <end position="154"/>
    </location>
</feature>